<sequence>MVSRRLIVLPALLAALPLPLAAQTSPPTLQYETLPAPLPTPIAPQPALPPAAQPLPKLSDAQADFLREWLAEGAEQGLTSGTMAKPVSLKGDALARAALDRASALHRGRIDTADFLEVWALRPEAYDPLPGFAAAVKDDRLRQWANGLTPRYAGYEGLRKGLAAYERIRDEGGWKAVTAKSADADVRARLRVEDSTVTDGEPLTDAVQRAQRRYGLEPTGQLGPRTVAALNVPVGDRIAAIMANMERWRWLPRDLPVNRVQVNIAAAVLTLFEGDQPVTSMRAVTGSPGNETPMLVSNIHSIVVNPPWNVPSSIAKRELWPKGRAALAAQGYKIVKTPGGGERIVQPAGPNSALGRLKFDFDNPFAVYLHDTPARAKFSSYDRLASHGCVRLEKPVPLAELMVQADPALNGQVQTLIDTGKTQRVQLPKQVAVYLLYWTAFASGNSTMNFRDDPYGWDKLLASKIDASTRRAQAVVTASKE</sequence>
<accession>W0A650</accession>
<dbReference type="SUPFAM" id="SSF47090">
    <property type="entry name" value="PGBD-like"/>
    <property type="match status" value="1"/>
</dbReference>
<dbReference type="Pfam" id="PF01471">
    <property type="entry name" value="PG_binding_1"/>
    <property type="match status" value="1"/>
</dbReference>
<dbReference type="Proteomes" id="UP000018851">
    <property type="component" value="Chromosome"/>
</dbReference>
<dbReference type="GO" id="GO:0071555">
    <property type="term" value="P:cell wall organization"/>
    <property type="evidence" value="ECO:0007669"/>
    <property type="project" value="UniProtKB-UniRule"/>
</dbReference>
<dbReference type="PANTHER" id="PTHR41533:SF2">
    <property type="entry name" value="BLR7131 PROTEIN"/>
    <property type="match status" value="1"/>
</dbReference>
<dbReference type="GO" id="GO:0004180">
    <property type="term" value="F:carboxypeptidase activity"/>
    <property type="evidence" value="ECO:0007669"/>
    <property type="project" value="UniProtKB-ARBA"/>
</dbReference>
<gene>
    <name evidence="10" type="ORF">NX02_03785</name>
</gene>
<keyword evidence="6 7" id="KW-0961">Cell wall biogenesis/degradation</keyword>
<feature type="active site" description="Nucleophile" evidence="7">
    <location>
        <position position="389"/>
    </location>
</feature>
<dbReference type="InterPro" id="IPR045380">
    <property type="entry name" value="LD_TPept_scaffold_dom"/>
</dbReference>
<dbReference type="AlphaFoldDB" id="W0A650"/>
<feature type="chain" id="PRO_5004785985" description="L,D-TPase catalytic domain-containing protein" evidence="8">
    <location>
        <begin position="22"/>
        <end position="481"/>
    </location>
</feature>
<dbReference type="Gene3D" id="2.40.440.10">
    <property type="entry name" value="L,D-transpeptidase catalytic domain-like"/>
    <property type="match status" value="1"/>
</dbReference>
<evidence type="ECO:0000313" key="10">
    <source>
        <dbReference type="EMBL" id="AHE52511.1"/>
    </source>
</evidence>
<dbReference type="Pfam" id="PF20142">
    <property type="entry name" value="Scaffold"/>
    <property type="match status" value="1"/>
</dbReference>
<dbReference type="PATRIC" id="fig|1123269.5.peg.742"/>
<dbReference type="Gene3D" id="1.10.101.10">
    <property type="entry name" value="PGBD-like superfamily/PGBD"/>
    <property type="match status" value="1"/>
</dbReference>
<dbReference type="GO" id="GO:0016740">
    <property type="term" value="F:transferase activity"/>
    <property type="evidence" value="ECO:0007669"/>
    <property type="project" value="UniProtKB-KW"/>
</dbReference>
<dbReference type="InterPro" id="IPR052905">
    <property type="entry name" value="LD-transpeptidase_YkuD-like"/>
</dbReference>
<feature type="domain" description="L,D-TPase catalytic" evidence="9">
    <location>
        <begin position="258"/>
        <end position="416"/>
    </location>
</feature>
<proteinExistence type="inferred from homology"/>
<evidence type="ECO:0000256" key="2">
    <source>
        <dbReference type="ARBA" id="ARBA00005992"/>
    </source>
</evidence>
<feature type="active site" description="Proton donor/acceptor" evidence="7">
    <location>
        <position position="370"/>
    </location>
</feature>
<keyword evidence="8" id="KW-0732">Signal</keyword>
<dbReference type="InterPro" id="IPR038063">
    <property type="entry name" value="Transpep_catalytic_dom"/>
</dbReference>
<evidence type="ECO:0000256" key="5">
    <source>
        <dbReference type="ARBA" id="ARBA00022984"/>
    </source>
</evidence>
<dbReference type="KEGG" id="ssan:NX02_03785"/>
<evidence type="ECO:0000256" key="1">
    <source>
        <dbReference type="ARBA" id="ARBA00004752"/>
    </source>
</evidence>
<dbReference type="Pfam" id="PF03734">
    <property type="entry name" value="YkuD"/>
    <property type="match status" value="1"/>
</dbReference>
<evidence type="ECO:0000259" key="9">
    <source>
        <dbReference type="PROSITE" id="PS52029"/>
    </source>
</evidence>
<name>W0A650_9SPHN</name>
<reference evidence="10 11" key="1">
    <citation type="submission" date="2013-07" db="EMBL/GenBank/DDBJ databases">
        <title>Completed genome of Sphingomonas sanxanigenens NX02.</title>
        <authorList>
            <person name="Ma T."/>
            <person name="Huang H."/>
            <person name="Wu M."/>
            <person name="Li X."/>
            <person name="Li G."/>
        </authorList>
    </citation>
    <scope>NUCLEOTIDE SEQUENCE [LARGE SCALE GENOMIC DNA]</scope>
    <source>
        <strain evidence="10 11">NX02</strain>
    </source>
</reference>
<dbReference type="InterPro" id="IPR002477">
    <property type="entry name" value="Peptidoglycan-bd-like"/>
</dbReference>
<evidence type="ECO:0000256" key="4">
    <source>
        <dbReference type="ARBA" id="ARBA00022960"/>
    </source>
</evidence>
<dbReference type="CDD" id="cd16913">
    <property type="entry name" value="YkuD_like"/>
    <property type="match status" value="1"/>
</dbReference>
<evidence type="ECO:0000256" key="6">
    <source>
        <dbReference type="ARBA" id="ARBA00023316"/>
    </source>
</evidence>
<dbReference type="SUPFAM" id="SSF141523">
    <property type="entry name" value="L,D-transpeptidase catalytic domain-like"/>
    <property type="match status" value="1"/>
</dbReference>
<dbReference type="OrthoDB" id="9778545at2"/>
<keyword evidence="5 7" id="KW-0573">Peptidoglycan synthesis</keyword>
<keyword evidence="11" id="KW-1185">Reference proteome</keyword>
<dbReference type="InterPro" id="IPR036366">
    <property type="entry name" value="PGBDSf"/>
</dbReference>
<dbReference type="PROSITE" id="PS52029">
    <property type="entry name" value="LD_TPASE"/>
    <property type="match status" value="1"/>
</dbReference>
<dbReference type="InterPro" id="IPR036365">
    <property type="entry name" value="PGBD-like_sf"/>
</dbReference>
<protein>
    <recommendedName>
        <fullName evidence="9">L,D-TPase catalytic domain-containing protein</fullName>
    </recommendedName>
</protein>
<dbReference type="PANTHER" id="PTHR41533">
    <property type="entry name" value="L,D-TRANSPEPTIDASE HI_1667-RELATED"/>
    <property type="match status" value="1"/>
</dbReference>
<dbReference type="eggNOG" id="COG2989">
    <property type="taxonomic scope" value="Bacteria"/>
</dbReference>
<evidence type="ECO:0000313" key="11">
    <source>
        <dbReference type="Proteomes" id="UP000018851"/>
    </source>
</evidence>
<evidence type="ECO:0000256" key="3">
    <source>
        <dbReference type="ARBA" id="ARBA00022679"/>
    </source>
</evidence>
<dbReference type="InterPro" id="IPR005490">
    <property type="entry name" value="LD_TPept_cat_dom"/>
</dbReference>
<organism evidence="10 11">
    <name type="scientific">Sphingomonas sanxanigenens DSM 19645 = NX02</name>
    <dbReference type="NCBI Taxonomy" id="1123269"/>
    <lineage>
        <taxon>Bacteria</taxon>
        <taxon>Pseudomonadati</taxon>
        <taxon>Pseudomonadota</taxon>
        <taxon>Alphaproteobacteria</taxon>
        <taxon>Sphingomonadales</taxon>
        <taxon>Sphingomonadaceae</taxon>
        <taxon>Sphingomonas</taxon>
    </lineage>
</organism>
<feature type="signal peptide" evidence="8">
    <location>
        <begin position="1"/>
        <end position="21"/>
    </location>
</feature>
<comment type="pathway">
    <text evidence="1 7">Cell wall biogenesis; peptidoglycan biosynthesis.</text>
</comment>
<evidence type="ECO:0000256" key="7">
    <source>
        <dbReference type="PROSITE-ProRule" id="PRU01373"/>
    </source>
</evidence>
<dbReference type="GO" id="GO:0008360">
    <property type="term" value="P:regulation of cell shape"/>
    <property type="evidence" value="ECO:0007669"/>
    <property type="project" value="UniProtKB-UniRule"/>
</dbReference>
<dbReference type="UniPathway" id="UPA00219"/>
<keyword evidence="3" id="KW-0808">Transferase</keyword>
<evidence type="ECO:0000256" key="8">
    <source>
        <dbReference type="SAM" id="SignalP"/>
    </source>
</evidence>
<keyword evidence="4 7" id="KW-0133">Cell shape</keyword>
<dbReference type="HOGENOM" id="CLU_020360_3_2_5"/>
<dbReference type="RefSeq" id="WP_025290816.1">
    <property type="nucleotide sequence ID" value="NZ_CP006644.1"/>
</dbReference>
<dbReference type="EMBL" id="CP006644">
    <property type="protein sequence ID" value="AHE52511.1"/>
    <property type="molecule type" value="Genomic_DNA"/>
</dbReference>
<comment type="similarity">
    <text evidence="2">Belongs to the YkuD family.</text>
</comment>
<dbReference type="STRING" id="1123269.NX02_03785"/>
<dbReference type="GO" id="GO:0009252">
    <property type="term" value="P:peptidoglycan biosynthetic process"/>
    <property type="evidence" value="ECO:0007669"/>
    <property type="project" value="UniProtKB-UniPathway"/>
</dbReference>